<organism evidence="1 2">
    <name type="scientific">Mycolicibacterium chlorophenolicum</name>
    <dbReference type="NCBI Taxonomy" id="37916"/>
    <lineage>
        <taxon>Bacteria</taxon>
        <taxon>Bacillati</taxon>
        <taxon>Actinomycetota</taxon>
        <taxon>Actinomycetes</taxon>
        <taxon>Mycobacteriales</taxon>
        <taxon>Mycobacteriaceae</taxon>
        <taxon>Mycolicibacterium</taxon>
    </lineage>
</organism>
<protein>
    <submittedName>
        <fullName evidence="1">Uncharacterized protein</fullName>
    </submittedName>
</protein>
<dbReference type="AlphaFoldDB" id="A0A0J6WL32"/>
<gene>
    <name evidence="1" type="ORF">MCHLDSM_01040</name>
</gene>
<evidence type="ECO:0000313" key="2">
    <source>
        <dbReference type="Proteomes" id="UP000036513"/>
    </source>
</evidence>
<dbReference type="EMBL" id="JYNL01000009">
    <property type="protein sequence ID" value="KMO82417.1"/>
    <property type="molecule type" value="Genomic_DNA"/>
</dbReference>
<evidence type="ECO:0000313" key="1">
    <source>
        <dbReference type="EMBL" id="KMO82417.1"/>
    </source>
</evidence>
<reference evidence="1 2" key="1">
    <citation type="journal article" date="2015" name="Genome Biol. Evol.">
        <title>Characterization of Three Mycobacterium spp. with Potential Use in Bioremediation by Genome Sequencing and Comparative Genomics.</title>
        <authorList>
            <person name="Das S."/>
            <person name="Pettersson B.M."/>
            <person name="Behra P.R."/>
            <person name="Ramesh M."/>
            <person name="Dasgupta S."/>
            <person name="Bhattacharya A."/>
            <person name="Kirsebom L.A."/>
        </authorList>
    </citation>
    <scope>NUCLEOTIDE SEQUENCE [LARGE SCALE GENOMIC DNA]</scope>
    <source>
        <strain evidence="1 2">DSM 43826</strain>
    </source>
</reference>
<keyword evidence="2" id="KW-1185">Reference proteome</keyword>
<dbReference type="PATRIC" id="fig|37916.4.peg.913"/>
<dbReference type="Proteomes" id="UP000036513">
    <property type="component" value="Unassembled WGS sequence"/>
</dbReference>
<proteinExistence type="predicted"/>
<sequence length="70" mass="8024">MSVISCPWTHSELGPCVYGRAHKVLYHTVDVSEPPVDRGTYTYQEARFRHFDYNGVEVQVDGHGRMIDRG</sequence>
<comment type="caution">
    <text evidence="1">The sequence shown here is derived from an EMBL/GenBank/DDBJ whole genome shotgun (WGS) entry which is preliminary data.</text>
</comment>
<accession>A0A0J6WL32</accession>
<name>A0A0J6WL32_9MYCO</name>